<accession>V8NVJ2</accession>
<organism evidence="2 3">
    <name type="scientific">Ophiophagus hannah</name>
    <name type="common">King cobra</name>
    <name type="synonym">Naja hannah</name>
    <dbReference type="NCBI Taxonomy" id="8665"/>
    <lineage>
        <taxon>Eukaryota</taxon>
        <taxon>Metazoa</taxon>
        <taxon>Chordata</taxon>
        <taxon>Craniata</taxon>
        <taxon>Vertebrata</taxon>
        <taxon>Euteleostomi</taxon>
        <taxon>Lepidosauria</taxon>
        <taxon>Squamata</taxon>
        <taxon>Bifurcata</taxon>
        <taxon>Unidentata</taxon>
        <taxon>Episquamata</taxon>
        <taxon>Toxicofera</taxon>
        <taxon>Serpentes</taxon>
        <taxon>Colubroidea</taxon>
        <taxon>Elapidae</taxon>
        <taxon>Elapinae</taxon>
        <taxon>Ophiophagus</taxon>
    </lineage>
</organism>
<proteinExistence type="predicted"/>
<feature type="compositionally biased region" description="Basic and acidic residues" evidence="1">
    <location>
        <begin position="405"/>
        <end position="414"/>
    </location>
</feature>
<protein>
    <submittedName>
        <fullName evidence="2">Ebna1</fullName>
    </submittedName>
</protein>
<feature type="non-terminal residue" evidence="2">
    <location>
        <position position="1"/>
    </location>
</feature>
<dbReference type="EMBL" id="AZIM01001851">
    <property type="protein sequence ID" value="ETE65557.1"/>
    <property type="molecule type" value="Genomic_DNA"/>
</dbReference>
<name>V8NVJ2_OPHHA</name>
<feature type="compositionally biased region" description="Basic and acidic residues" evidence="1">
    <location>
        <begin position="273"/>
        <end position="321"/>
    </location>
</feature>
<feature type="region of interest" description="Disordered" evidence="1">
    <location>
        <begin position="56"/>
        <end position="80"/>
    </location>
</feature>
<feature type="region of interest" description="Disordered" evidence="1">
    <location>
        <begin position="266"/>
        <end position="321"/>
    </location>
</feature>
<sequence length="748" mass="82712">SSLVRGGGASAWKADSSERVGFGAVVGLPDWPNLKPIRTRKKATSGDKSAILRSSGDYSQKHHLKRARRGRGLSKEQVRQPIDDAQFLQTENTTRQDPQNASLFQSARSYVENTCQSAAHIHSAFRANRGVADPRLAESLIISHASPFIIFCSPGGGTVRRGAYPARDDRISHGDLRRHFPRPQPPWEEPLPRRRQFPFFLPSPAALRSIQTSPAIHAPCNLHKADILLQLSCVSLIFQKNGVPEQLEKEAAKFHSSSQKLLQLLTHSPPSSRAEEASGMRSETSSKEKPESPWVDGWKKGKEGGREGGRKEGKSIHLKAPKESTELPAAFLSIEVLSKGGAENQKQLTVLNEGHLTSLSCSFGALPAGSSPSSSFSQRLLLESKNRDEQEDLDCSRQGTGQRGVKREGKDQYPQRRTSPFLNWANPEPSQANWRPRGDRRLPAKAQDVPTKKERQTEALQWAANANKGTGRSSHLTIRRLRGIRPVNTQLHSVAQDFISQGIMGSLKDDDSCLGNCPLSSVRNGPQDFRICLEWGRHGGMGTEEKYFQKQRLVTLRGSKLDYSKGLPLILLASDSREDDSQPAKRKDPPVQAAIPLLKQEEEQCDSGGCMSQGGLGREEARSGSTTSTESRPPTTLLWGDGGTVGFGAWREGHEPIWVCGPCSNRAEAGFGREGGKGRREREEEGKRGRGGEGRRREKEGGKGEEKRRKERRRGREGRKGREERRGGRGGKKERRRRKEREGGKEGI</sequence>
<feature type="region of interest" description="Disordered" evidence="1">
    <location>
        <begin position="384"/>
        <end position="455"/>
    </location>
</feature>
<evidence type="ECO:0000313" key="3">
    <source>
        <dbReference type="Proteomes" id="UP000018936"/>
    </source>
</evidence>
<feature type="compositionally biased region" description="Basic residues" evidence="1">
    <location>
        <begin position="61"/>
        <end position="72"/>
    </location>
</feature>
<feature type="compositionally biased region" description="Basic residues" evidence="1">
    <location>
        <begin position="728"/>
        <end position="739"/>
    </location>
</feature>
<reference evidence="2 3" key="1">
    <citation type="journal article" date="2013" name="Proc. Natl. Acad. Sci. U.S.A.">
        <title>The king cobra genome reveals dynamic gene evolution and adaptation in the snake venom system.</title>
        <authorList>
            <person name="Vonk F.J."/>
            <person name="Casewell N.R."/>
            <person name="Henkel C.V."/>
            <person name="Heimberg A.M."/>
            <person name="Jansen H.J."/>
            <person name="McCleary R.J."/>
            <person name="Kerkkamp H.M."/>
            <person name="Vos R.A."/>
            <person name="Guerreiro I."/>
            <person name="Calvete J.J."/>
            <person name="Wuster W."/>
            <person name="Woods A.E."/>
            <person name="Logan J.M."/>
            <person name="Harrison R.A."/>
            <person name="Castoe T.A."/>
            <person name="de Koning A.P."/>
            <person name="Pollock D.D."/>
            <person name="Yandell M."/>
            <person name="Calderon D."/>
            <person name="Renjifo C."/>
            <person name="Currier R.B."/>
            <person name="Salgado D."/>
            <person name="Pla D."/>
            <person name="Sanz L."/>
            <person name="Hyder A.S."/>
            <person name="Ribeiro J.M."/>
            <person name="Arntzen J.W."/>
            <person name="van den Thillart G.E."/>
            <person name="Boetzer M."/>
            <person name="Pirovano W."/>
            <person name="Dirks R.P."/>
            <person name="Spaink H.P."/>
            <person name="Duboule D."/>
            <person name="McGlinn E."/>
            <person name="Kini R.M."/>
            <person name="Richardson M.K."/>
        </authorList>
    </citation>
    <scope>NUCLEOTIDE SEQUENCE</scope>
    <source>
        <tissue evidence="2">Blood</tissue>
    </source>
</reference>
<dbReference type="Proteomes" id="UP000018936">
    <property type="component" value="Unassembled WGS sequence"/>
</dbReference>
<feature type="region of interest" description="Disordered" evidence="1">
    <location>
        <begin position="661"/>
        <end position="748"/>
    </location>
</feature>
<feature type="region of interest" description="Disordered" evidence="1">
    <location>
        <begin position="602"/>
        <end position="643"/>
    </location>
</feature>
<dbReference type="AlphaFoldDB" id="V8NVJ2"/>
<feature type="compositionally biased region" description="Low complexity" evidence="1">
    <location>
        <begin position="623"/>
        <end position="636"/>
    </location>
</feature>
<evidence type="ECO:0000313" key="2">
    <source>
        <dbReference type="EMBL" id="ETE65557.1"/>
    </source>
</evidence>
<feature type="compositionally biased region" description="Basic and acidic residues" evidence="1">
    <location>
        <begin position="718"/>
        <end position="727"/>
    </location>
</feature>
<keyword evidence="3" id="KW-1185">Reference proteome</keyword>
<comment type="caution">
    <text evidence="2">The sequence shown here is derived from an EMBL/GenBank/DDBJ whole genome shotgun (WGS) entry which is preliminary data.</text>
</comment>
<evidence type="ECO:0000256" key="1">
    <source>
        <dbReference type="SAM" id="MobiDB-lite"/>
    </source>
</evidence>
<feature type="compositionally biased region" description="Basic and acidic residues" evidence="1">
    <location>
        <begin position="674"/>
        <end position="708"/>
    </location>
</feature>
<gene>
    <name evidence="2" type="primary">EBNA1</name>
    <name evidence="2" type="ORF">L345_08676</name>
</gene>